<name>A0A3N6M5D2_9EURY</name>
<proteinExistence type="predicted"/>
<dbReference type="RefSeq" id="WP_124179129.1">
    <property type="nucleotide sequence ID" value="NZ_REFY01000005.1"/>
</dbReference>
<evidence type="ECO:0000313" key="7">
    <source>
        <dbReference type="EMBL" id="RQG87929.1"/>
    </source>
</evidence>
<dbReference type="EMBL" id="REFY01000005">
    <property type="protein sequence ID" value="RQG87929.1"/>
    <property type="molecule type" value="Genomic_DNA"/>
</dbReference>
<dbReference type="AlphaFoldDB" id="A0A3N6M5D2"/>
<dbReference type="GO" id="GO:0051537">
    <property type="term" value="F:2 iron, 2 sulfur cluster binding"/>
    <property type="evidence" value="ECO:0007669"/>
    <property type="project" value="UniProtKB-KW"/>
</dbReference>
<keyword evidence="3" id="KW-0408">Iron</keyword>
<accession>A0A3N6M5D2</accession>
<dbReference type="InterPro" id="IPR036922">
    <property type="entry name" value="Rieske_2Fe-2S_sf"/>
</dbReference>
<organism evidence="7 8">
    <name type="scientific">Natrarchaeobius halalkaliphilus</name>
    <dbReference type="NCBI Taxonomy" id="1679091"/>
    <lineage>
        <taxon>Archaea</taxon>
        <taxon>Methanobacteriati</taxon>
        <taxon>Methanobacteriota</taxon>
        <taxon>Stenosarchaea group</taxon>
        <taxon>Halobacteria</taxon>
        <taxon>Halobacteriales</taxon>
        <taxon>Natrialbaceae</taxon>
        <taxon>Natrarchaeobius</taxon>
    </lineage>
</organism>
<keyword evidence="1" id="KW-0001">2Fe-2S</keyword>
<evidence type="ECO:0000256" key="5">
    <source>
        <dbReference type="ARBA" id="ARBA00034078"/>
    </source>
</evidence>
<evidence type="ECO:0000256" key="4">
    <source>
        <dbReference type="ARBA" id="ARBA00023014"/>
    </source>
</evidence>
<dbReference type="Pfam" id="PF00355">
    <property type="entry name" value="Rieske"/>
    <property type="match status" value="1"/>
</dbReference>
<dbReference type="GO" id="GO:0046872">
    <property type="term" value="F:metal ion binding"/>
    <property type="evidence" value="ECO:0007669"/>
    <property type="project" value="UniProtKB-KW"/>
</dbReference>
<dbReference type="PROSITE" id="PS51296">
    <property type="entry name" value="RIESKE"/>
    <property type="match status" value="1"/>
</dbReference>
<gene>
    <name evidence="7" type="ORF">EA462_13790</name>
</gene>
<dbReference type="PANTHER" id="PTHR21496">
    <property type="entry name" value="FERREDOXIN-RELATED"/>
    <property type="match status" value="1"/>
</dbReference>
<evidence type="ECO:0000259" key="6">
    <source>
        <dbReference type="PROSITE" id="PS51296"/>
    </source>
</evidence>
<dbReference type="Proteomes" id="UP000273828">
    <property type="component" value="Unassembled WGS sequence"/>
</dbReference>
<sequence length="109" mass="11993">MTEHVVAAADEIPQGKGKAVEVDGLPIAVFNVEGEYYAISNRCVHMGGPLGQGILHSDLPTVDSERTSVHCPWHYWEFDLETGRSVVNEKTGLRTFDVAVEDEQVVIDL</sequence>
<dbReference type="InterPro" id="IPR017941">
    <property type="entry name" value="Rieske_2Fe-2S"/>
</dbReference>
<feature type="domain" description="Rieske" evidence="6">
    <location>
        <begin position="4"/>
        <end position="107"/>
    </location>
</feature>
<evidence type="ECO:0000256" key="1">
    <source>
        <dbReference type="ARBA" id="ARBA00022714"/>
    </source>
</evidence>
<evidence type="ECO:0000256" key="3">
    <source>
        <dbReference type="ARBA" id="ARBA00023004"/>
    </source>
</evidence>
<dbReference type="Gene3D" id="2.102.10.10">
    <property type="entry name" value="Rieske [2Fe-2S] iron-sulphur domain"/>
    <property type="match status" value="1"/>
</dbReference>
<evidence type="ECO:0000256" key="2">
    <source>
        <dbReference type="ARBA" id="ARBA00022723"/>
    </source>
</evidence>
<protein>
    <submittedName>
        <fullName evidence="7">Rieske (2Fe-2S) protein</fullName>
    </submittedName>
</protein>
<keyword evidence="8" id="KW-1185">Reference proteome</keyword>
<dbReference type="SUPFAM" id="SSF50022">
    <property type="entry name" value="ISP domain"/>
    <property type="match status" value="1"/>
</dbReference>
<comment type="cofactor">
    <cofactor evidence="5">
        <name>[2Fe-2S] cluster</name>
        <dbReference type="ChEBI" id="CHEBI:190135"/>
    </cofactor>
</comment>
<comment type="caution">
    <text evidence="7">The sequence shown here is derived from an EMBL/GenBank/DDBJ whole genome shotgun (WGS) entry which is preliminary data.</text>
</comment>
<dbReference type="OrthoDB" id="6837at2157"/>
<keyword evidence="4" id="KW-0411">Iron-sulfur</keyword>
<dbReference type="PANTHER" id="PTHR21496:SF0">
    <property type="entry name" value="RIESKE DOMAIN-CONTAINING PROTEIN"/>
    <property type="match status" value="1"/>
</dbReference>
<evidence type="ECO:0000313" key="8">
    <source>
        <dbReference type="Proteomes" id="UP000273828"/>
    </source>
</evidence>
<reference evidence="7 8" key="1">
    <citation type="submission" date="2018-10" db="EMBL/GenBank/DDBJ databases">
        <title>Natrarchaeobius chitinivorans gen. nov., sp. nov., and Natrarchaeobius haloalkaliphilus sp. nov., alkaliphilic, chitin-utilizing haloarchaea from hypersaline alkaline lakes.</title>
        <authorList>
            <person name="Sorokin D.Y."/>
            <person name="Elcheninov A.G."/>
            <person name="Kostrikina N.A."/>
            <person name="Bale N.J."/>
            <person name="Sinninghe Damste J.S."/>
            <person name="Khijniak T.V."/>
            <person name="Kublanov I.V."/>
            <person name="Toshchakov S.V."/>
        </authorList>
    </citation>
    <scope>NUCLEOTIDE SEQUENCE [LARGE SCALE GENOMIC DNA]</scope>
    <source>
        <strain evidence="7 8">AArcht-Sl</strain>
    </source>
</reference>
<keyword evidence="2" id="KW-0479">Metal-binding</keyword>